<evidence type="ECO:0000313" key="11">
    <source>
        <dbReference type="Proteomes" id="UP000007819"/>
    </source>
</evidence>
<evidence type="ECO:0000313" key="10">
    <source>
        <dbReference type="EnsemblMetazoa" id="XP_016661750.1"/>
    </source>
</evidence>
<dbReference type="Proteomes" id="UP000007819">
    <property type="component" value="Chromosome A2"/>
</dbReference>
<dbReference type="RefSeq" id="XP_016661750.1">
    <property type="nucleotide sequence ID" value="XM_016806261.1"/>
</dbReference>
<evidence type="ECO:0000256" key="1">
    <source>
        <dbReference type="ARBA" id="ARBA00022527"/>
    </source>
</evidence>
<dbReference type="InterPro" id="IPR017441">
    <property type="entry name" value="Protein_kinase_ATP_BS"/>
</dbReference>
<reference evidence="11" key="1">
    <citation type="submission" date="2010-06" db="EMBL/GenBank/DDBJ databases">
        <authorList>
            <person name="Jiang H."/>
            <person name="Abraham K."/>
            <person name="Ali S."/>
            <person name="Alsbrooks S.L."/>
            <person name="Anim B.N."/>
            <person name="Anosike U.S."/>
            <person name="Attaway T."/>
            <person name="Bandaranaike D.P."/>
            <person name="Battles P.K."/>
            <person name="Bell S.N."/>
            <person name="Bell A.V."/>
            <person name="Beltran B."/>
            <person name="Bickham C."/>
            <person name="Bustamante Y."/>
            <person name="Caleb T."/>
            <person name="Canada A."/>
            <person name="Cardenas V."/>
            <person name="Carter K."/>
            <person name="Chacko J."/>
            <person name="Chandrabose M.N."/>
            <person name="Chavez D."/>
            <person name="Chavez A."/>
            <person name="Chen L."/>
            <person name="Chu H.-S."/>
            <person name="Claassen K.J."/>
            <person name="Cockrell R."/>
            <person name="Collins M."/>
            <person name="Cooper J.A."/>
            <person name="Cree A."/>
            <person name="Curry S.M."/>
            <person name="Da Y."/>
            <person name="Dao M.D."/>
            <person name="Das B."/>
            <person name="Davila M.-L."/>
            <person name="Davy-Carroll L."/>
            <person name="Denson S."/>
            <person name="Dinh H."/>
            <person name="Ebong V.E."/>
            <person name="Edwards J.R."/>
            <person name="Egan A."/>
            <person name="El-Daye J."/>
            <person name="Escobedo L."/>
            <person name="Fernandez S."/>
            <person name="Fernando P.R."/>
            <person name="Flagg N."/>
            <person name="Forbes L.D."/>
            <person name="Fowler R.G."/>
            <person name="Fu Q."/>
            <person name="Gabisi R.A."/>
            <person name="Ganer J."/>
            <person name="Garbino Pronczuk A."/>
            <person name="Garcia R.M."/>
            <person name="Garner T."/>
            <person name="Garrett T.E."/>
            <person name="Gonzalez D.A."/>
            <person name="Hamid H."/>
            <person name="Hawkins E.S."/>
            <person name="Hirani K."/>
            <person name="Hogues M.E."/>
            <person name="Hollins B."/>
            <person name="Hsiao C.-H."/>
            <person name="Jabil R."/>
            <person name="James M.L."/>
            <person name="Jhangiani S.N."/>
            <person name="Johnson B."/>
            <person name="Johnson Q."/>
            <person name="Joshi V."/>
            <person name="Kalu J.B."/>
            <person name="Kam C."/>
            <person name="Kashfia A."/>
            <person name="Keebler J."/>
            <person name="Kisamo H."/>
            <person name="Kovar C.L."/>
            <person name="Lago L.A."/>
            <person name="Lai C.-Y."/>
            <person name="Laidlaw J."/>
            <person name="Lara F."/>
            <person name="Le T.-K."/>
            <person name="Lee S.L."/>
            <person name="Legall F.H."/>
            <person name="Lemon S.J."/>
            <person name="Lewis L.R."/>
            <person name="Li B."/>
            <person name="Liu Y."/>
            <person name="Liu Y.-S."/>
            <person name="Lopez J."/>
            <person name="Lozado R.J."/>
            <person name="Lu J."/>
            <person name="Madu R.C."/>
            <person name="Maheshwari M."/>
            <person name="Maheshwari R."/>
            <person name="Malloy K."/>
            <person name="Martinez E."/>
            <person name="Mathew T."/>
            <person name="Mercado I.C."/>
            <person name="Mercado C."/>
            <person name="Meyer B."/>
            <person name="Montgomery K."/>
            <person name="Morgan M.B."/>
            <person name="Munidasa M."/>
            <person name="Nazareth L.V."/>
            <person name="Nelson J."/>
            <person name="Ng B.M."/>
            <person name="Nguyen N.B."/>
            <person name="Nguyen P.Q."/>
            <person name="Nguyen T."/>
            <person name="Obregon M."/>
            <person name="Okwuonu G.O."/>
            <person name="Onwere C.G."/>
            <person name="Orozco G."/>
            <person name="Parra A."/>
            <person name="Patel S."/>
            <person name="Patil S."/>
            <person name="Perez A."/>
            <person name="Perez Y."/>
            <person name="Pham C."/>
            <person name="Primus E.L."/>
            <person name="Pu L.-L."/>
            <person name="Puazo M."/>
            <person name="Qin X."/>
            <person name="Quiroz J.B."/>
            <person name="Reese J."/>
            <person name="Richards S."/>
            <person name="Rives C.M."/>
            <person name="Robberts R."/>
            <person name="Ruiz S.J."/>
            <person name="Ruiz M.J."/>
            <person name="Santibanez J."/>
            <person name="Schneider B.W."/>
            <person name="Sisson I."/>
            <person name="Smith M."/>
            <person name="Sodergren E."/>
            <person name="Song X.-Z."/>
            <person name="Song B.B."/>
            <person name="Summersgill H."/>
            <person name="Thelus R."/>
            <person name="Thornton R.D."/>
            <person name="Trejos Z.Y."/>
            <person name="Usmani K."/>
            <person name="Vattathil S."/>
            <person name="Villasana D."/>
            <person name="Walker D.L."/>
            <person name="Wang S."/>
            <person name="Wang K."/>
            <person name="White C.S."/>
            <person name="Williams A.C."/>
            <person name="Williamson J."/>
            <person name="Wilson K."/>
            <person name="Woghiren I.O."/>
            <person name="Woodworth J.R."/>
            <person name="Worley K.C."/>
            <person name="Wright R.A."/>
            <person name="Wu W."/>
            <person name="Young L."/>
            <person name="Zhang L."/>
            <person name="Zhang J."/>
            <person name="Zhu Y."/>
            <person name="Muzny D.M."/>
            <person name="Weinstock G."/>
            <person name="Gibbs R.A."/>
        </authorList>
    </citation>
    <scope>NUCLEOTIDE SEQUENCE [LARGE SCALE GENOMIC DNA]</scope>
    <source>
        <strain evidence="11">LSR1</strain>
    </source>
</reference>
<dbReference type="AlphaFoldDB" id="A0A8R2H9Z5"/>
<keyword evidence="7" id="KW-0175">Coiled coil</keyword>
<dbReference type="GeneID" id="100165876"/>
<dbReference type="InterPro" id="IPR046872">
    <property type="entry name" value="DRHyd-ASK"/>
</dbReference>
<feature type="domain" description="Protein kinase" evidence="9">
    <location>
        <begin position="575"/>
        <end position="829"/>
    </location>
</feature>
<proteinExistence type="predicted"/>
<dbReference type="SMART" id="SM00220">
    <property type="entry name" value="S_TKc"/>
    <property type="match status" value="1"/>
</dbReference>
<evidence type="ECO:0000259" key="9">
    <source>
        <dbReference type="PROSITE" id="PS50011"/>
    </source>
</evidence>
<keyword evidence="3" id="KW-0479">Metal-binding</keyword>
<dbReference type="Pfam" id="PF00069">
    <property type="entry name" value="Pkinase"/>
    <property type="match status" value="1"/>
</dbReference>
<dbReference type="GO" id="GO:0004674">
    <property type="term" value="F:protein serine/threonine kinase activity"/>
    <property type="evidence" value="ECO:0007669"/>
    <property type="project" value="UniProtKB-KW"/>
</dbReference>
<evidence type="ECO:0000256" key="4">
    <source>
        <dbReference type="ARBA" id="ARBA00022741"/>
    </source>
</evidence>
<dbReference type="InterPro" id="IPR000719">
    <property type="entry name" value="Prot_kinase_dom"/>
</dbReference>
<dbReference type="GO" id="GO:0005524">
    <property type="term" value="F:ATP binding"/>
    <property type="evidence" value="ECO:0007669"/>
    <property type="project" value="UniProtKB-UniRule"/>
</dbReference>
<evidence type="ECO:0000256" key="3">
    <source>
        <dbReference type="ARBA" id="ARBA00022723"/>
    </source>
</evidence>
<sequence length="834" mass="96063">MDIVCITDVDDFVQNDHNLDHRKVIEEVKQASNRMVNSAKLFTFSFKLLEELDLEENDELKTFYYADVVIVDWSKSIKLSSLSYYLGCRHNIGMNQNIILCNNLDDEVMLRLKLPCDDSITFISYKLADCGTCLITNPLYLGNDESIKSVAVTLEKLFKDVEIQSKVHTNKKFLSDSGEVLREKLLILRNHLEDPCVTVDILYKMMEALRDVQDHEGMVQLVEDIQAISDKRHFTQTPLLQYLYSFALHRSNKPGYRQKALLVIEHALEKNKSFLPDLICLYGRIYKDKFVESIFEDRSALQHAIKWYRKAFQIQPNLHAGINLATLLLVAGNEFSKSEELQNIDIFLSNFIGKRGNLTSINDYWIVATYFEMNVLTENYSKAMKAAECMFKLKPLIWHYKSTIENIKLISEFRKKRGEINALEKYLKYWMKYFIDATKQEIDSDICNFPVIVLESSKVYLPSYVKVNLEIDKNSISLDKQCTKDCTLIQSWLFSGSAIRSVSICKIDERCLFLCVNTNDSFQMYFSSSLCRQRFYDLVKHMIDNDEGIATNLNEELHNEQPNVVIYFAYELDAYDTKKILGRGTYGSVYAAFDCNTKVQIAVKEIQEINFVPVHKEVQLHSQLCHRNIVRYLGSISVDGYLKIFMEQVPESLSFLLQFKWGPLKKNERVISFYTKQILEGLKYLHDQNIIHRDIKGDNILINTFTGVAKISDFGVSKRLSELCPTARSVVGTIEYMAPEVINTDSNGYGTPADIWSLGCTVVEMATSKVPYTELGSRAAAAYTIGKYRRHPNIPVELSDQAYRFILRCFTPDQNQRATATNLLKDLFISSTTR</sequence>
<accession>A0A8R2H9Z5</accession>
<dbReference type="InterPro" id="IPR043969">
    <property type="entry name" value="MAP3K_PH"/>
</dbReference>
<evidence type="ECO:0000256" key="2">
    <source>
        <dbReference type="ARBA" id="ARBA00022679"/>
    </source>
</evidence>
<dbReference type="Gene3D" id="1.25.40.10">
    <property type="entry name" value="Tetratricopeptide repeat domain"/>
    <property type="match status" value="1"/>
</dbReference>
<dbReference type="Pfam" id="PF20309">
    <property type="entry name" value="DRHyd-ASK"/>
    <property type="match status" value="1"/>
</dbReference>
<dbReference type="Pfam" id="PF13281">
    <property type="entry name" value="MAP3K_TRAF_bd"/>
    <property type="match status" value="1"/>
</dbReference>
<dbReference type="Gene3D" id="3.30.200.20">
    <property type="entry name" value="Phosphorylase Kinase, domain 1"/>
    <property type="match status" value="1"/>
</dbReference>
<dbReference type="EnsemblMetazoa" id="XM_016806261.2">
    <property type="protein sequence ID" value="XP_016661750.1"/>
    <property type="gene ID" value="LOC100165876"/>
</dbReference>
<keyword evidence="1" id="KW-0723">Serine/threonine-protein kinase</keyword>
<reference evidence="10" key="2">
    <citation type="submission" date="2022-06" db="UniProtKB">
        <authorList>
            <consortium name="EnsemblMetazoa"/>
        </authorList>
    </citation>
    <scope>IDENTIFICATION</scope>
</reference>
<keyword evidence="6 8" id="KW-0067">ATP-binding</keyword>
<dbReference type="Pfam" id="PF19039">
    <property type="entry name" value="ASK_PH"/>
    <property type="match status" value="1"/>
</dbReference>
<dbReference type="SUPFAM" id="SSF56112">
    <property type="entry name" value="Protein kinase-like (PK-like)"/>
    <property type="match status" value="1"/>
</dbReference>
<evidence type="ECO:0000256" key="8">
    <source>
        <dbReference type="PROSITE-ProRule" id="PRU10141"/>
    </source>
</evidence>
<organism evidence="10 11">
    <name type="scientific">Acyrthosiphon pisum</name>
    <name type="common">Pea aphid</name>
    <dbReference type="NCBI Taxonomy" id="7029"/>
    <lineage>
        <taxon>Eukaryota</taxon>
        <taxon>Metazoa</taxon>
        <taxon>Ecdysozoa</taxon>
        <taxon>Arthropoda</taxon>
        <taxon>Hexapoda</taxon>
        <taxon>Insecta</taxon>
        <taxon>Pterygota</taxon>
        <taxon>Neoptera</taxon>
        <taxon>Paraneoptera</taxon>
        <taxon>Hemiptera</taxon>
        <taxon>Sternorrhyncha</taxon>
        <taxon>Aphidomorpha</taxon>
        <taxon>Aphidoidea</taxon>
        <taxon>Aphididae</taxon>
        <taxon>Macrosiphini</taxon>
        <taxon>Acyrthosiphon</taxon>
    </lineage>
</organism>
<dbReference type="PROSITE" id="PS00108">
    <property type="entry name" value="PROTEIN_KINASE_ST"/>
    <property type="match status" value="1"/>
</dbReference>
<name>A0A8R2H9Z5_ACYPI</name>
<dbReference type="PROSITE" id="PS00107">
    <property type="entry name" value="PROTEIN_KINASE_ATP"/>
    <property type="match status" value="1"/>
</dbReference>
<dbReference type="InterPro" id="IPR011009">
    <property type="entry name" value="Kinase-like_dom_sf"/>
</dbReference>
<keyword evidence="5" id="KW-0418">Kinase</keyword>
<dbReference type="GO" id="GO:0000165">
    <property type="term" value="P:MAPK cascade"/>
    <property type="evidence" value="ECO:0007669"/>
    <property type="project" value="InterPro"/>
</dbReference>
<dbReference type="InterPro" id="IPR011990">
    <property type="entry name" value="TPR-like_helical_dom_sf"/>
</dbReference>
<dbReference type="OrthoDB" id="275301at2759"/>
<keyword evidence="11" id="KW-1185">Reference proteome</keyword>
<keyword evidence="4 8" id="KW-0547">Nucleotide-binding</keyword>
<feature type="binding site" evidence="8">
    <location>
        <position position="604"/>
    </location>
    <ligand>
        <name>ATP</name>
        <dbReference type="ChEBI" id="CHEBI:30616"/>
    </ligand>
</feature>
<evidence type="ECO:0000256" key="5">
    <source>
        <dbReference type="ARBA" id="ARBA00022777"/>
    </source>
</evidence>
<evidence type="ECO:0000256" key="7">
    <source>
        <dbReference type="ARBA" id="ARBA00023054"/>
    </source>
</evidence>
<protein>
    <recommendedName>
        <fullName evidence="9">Protein kinase domain-containing protein</fullName>
    </recommendedName>
</protein>
<dbReference type="InterPro" id="IPR008271">
    <property type="entry name" value="Ser/Thr_kinase_AS"/>
</dbReference>
<keyword evidence="2" id="KW-0808">Transferase</keyword>
<dbReference type="PANTHER" id="PTHR11584">
    <property type="entry name" value="SERINE/THREONINE PROTEIN KINASE"/>
    <property type="match status" value="1"/>
</dbReference>
<dbReference type="GO" id="GO:0046872">
    <property type="term" value="F:metal ion binding"/>
    <property type="evidence" value="ECO:0007669"/>
    <property type="project" value="UniProtKB-KW"/>
</dbReference>
<dbReference type="InterPro" id="IPR025136">
    <property type="entry name" value="MAP3K_TRAF-bd"/>
</dbReference>
<evidence type="ECO:0000256" key="6">
    <source>
        <dbReference type="ARBA" id="ARBA00022840"/>
    </source>
</evidence>
<dbReference type="PROSITE" id="PS50011">
    <property type="entry name" value="PROTEIN_KINASE_DOM"/>
    <property type="match status" value="1"/>
</dbReference>
<dbReference type="PANTHER" id="PTHR11584:SF394">
    <property type="entry name" value="APOPTOTIC SIGNAL-REGULATING KINASE 1, ISOFORM C"/>
    <property type="match status" value="1"/>
</dbReference>
<dbReference type="Gene3D" id="1.10.510.10">
    <property type="entry name" value="Transferase(Phosphotransferase) domain 1"/>
    <property type="match status" value="1"/>
</dbReference>